<dbReference type="Gene3D" id="3.55.50.30">
    <property type="match status" value="1"/>
</dbReference>
<dbReference type="RefSeq" id="WP_117775359.1">
    <property type="nucleotide sequence ID" value="NZ_CAUGOG010000014.1"/>
</dbReference>
<keyword evidence="1" id="KW-1133">Transmembrane helix</keyword>
<feature type="transmembrane region" description="Helical" evidence="1">
    <location>
        <begin position="42"/>
        <end position="64"/>
    </location>
</feature>
<reference evidence="4 5" key="1">
    <citation type="submission" date="2018-08" db="EMBL/GenBank/DDBJ databases">
        <title>A genome reference for cultivated species of the human gut microbiota.</title>
        <authorList>
            <person name="Zou Y."/>
            <person name="Xue W."/>
            <person name="Luo G."/>
        </authorList>
    </citation>
    <scope>NUCLEOTIDE SEQUENCE [LARGE SCALE GENOMIC DNA]</scope>
    <source>
        <strain evidence="4 5">OF02-7</strain>
    </source>
</reference>
<sequence>MKTEKDIEEILDNVKIPSDEEVEAAGVRFDRRLRRVRMCRRIVWNGSSVAAVLFCGLVFASLWVHEKEEVPEAAKVVSVIKMDHEFAVPTLILADGNSLNLKEKKLDSIVQKSNIQIANNHIMYDTARTAREIMYNTLIIPAGFTYNVTLADGTEVTLNAGSRLKYPEEFVGDLREVELSGEAYFNVTKSGQPFEVNIDGSKIRVYGTRFNVKGHSQKTVETVLIEGKIGFKSPGRDEIQVIPGEQVAYNVGSGDIRVKRVDVQYATAWLDNVFRYRDKPLDLVLEDISTWYGVEFEARTELARIEITMNLSKETPIDEVIQFLEEMTNCKFIKERGQYIVK</sequence>
<feature type="domain" description="Protein FecR C-terminal" evidence="3">
    <location>
        <begin position="274"/>
        <end position="340"/>
    </location>
</feature>
<dbReference type="Proteomes" id="UP000286063">
    <property type="component" value="Unassembled WGS sequence"/>
</dbReference>
<dbReference type="PANTHER" id="PTHR30273:SF2">
    <property type="entry name" value="PROTEIN FECR"/>
    <property type="match status" value="1"/>
</dbReference>
<keyword evidence="1" id="KW-0472">Membrane</keyword>
<dbReference type="InterPro" id="IPR006860">
    <property type="entry name" value="FecR"/>
</dbReference>
<dbReference type="PANTHER" id="PTHR30273">
    <property type="entry name" value="PERIPLASMIC SIGNAL SENSOR AND SIGMA FACTOR ACTIVATOR FECR-RELATED"/>
    <property type="match status" value="1"/>
</dbReference>
<proteinExistence type="predicted"/>
<dbReference type="EMBL" id="QSCR01000026">
    <property type="protein sequence ID" value="RGY14983.1"/>
    <property type="molecule type" value="Genomic_DNA"/>
</dbReference>
<protein>
    <submittedName>
        <fullName evidence="4">FecR family protein</fullName>
    </submittedName>
</protein>
<accession>A0A413IKW6</accession>
<name>A0A413IKW6_9BACT</name>
<gene>
    <name evidence="4" type="ORF">DXA50_13610</name>
</gene>
<keyword evidence="1" id="KW-0812">Transmembrane</keyword>
<comment type="caution">
    <text evidence="4">The sequence shown here is derived from an EMBL/GenBank/DDBJ whole genome shotgun (WGS) entry which is preliminary data.</text>
</comment>
<dbReference type="Pfam" id="PF04773">
    <property type="entry name" value="FecR"/>
    <property type="match status" value="1"/>
</dbReference>
<dbReference type="AlphaFoldDB" id="A0A413IKW6"/>
<dbReference type="InterPro" id="IPR012373">
    <property type="entry name" value="Ferrdict_sens_TM"/>
</dbReference>
<dbReference type="Gene3D" id="2.60.120.1440">
    <property type="match status" value="1"/>
</dbReference>
<organism evidence="4 5">
    <name type="scientific">Butyricimonas virosa</name>
    <dbReference type="NCBI Taxonomy" id="544645"/>
    <lineage>
        <taxon>Bacteria</taxon>
        <taxon>Pseudomonadati</taxon>
        <taxon>Bacteroidota</taxon>
        <taxon>Bacteroidia</taxon>
        <taxon>Bacteroidales</taxon>
        <taxon>Odoribacteraceae</taxon>
        <taxon>Butyricimonas</taxon>
    </lineage>
</organism>
<feature type="domain" description="FecR protein" evidence="2">
    <location>
        <begin position="145"/>
        <end position="229"/>
    </location>
</feature>
<evidence type="ECO:0000259" key="2">
    <source>
        <dbReference type="Pfam" id="PF04773"/>
    </source>
</evidence>
<dbReference type="Pfam" id="PF16344">
    <property type="entry name" value="FecR_C"/>
    <property type="match status" value="1"/>
</dbReference>
<evidence type="ECO:0000313" key="5">
    <source>
        <dbReference type="Proteomes" id="UP000286063"/>
    </source>
</evidence>
<dbReference type="GO" id="GO:0016989">
    <property type="term" value="F:sigma factor antagonist activity"/>
    <property type="evidence" value="ECO:0007669"/>
    <property type="project" value="TreeGrafter"/>
</dbReference>
<evidence type="ECO:0000256" key="1">
    <source>
        <dbReference type="SAM" id="Phobius"/>
    </source>
</evidence>
<dbReference type="OrthoDB" id="1097132at2"/>
<evidence type="ECO:0000259" key="3">
    <source>
        <dbReference type="Pfam" id="PF16344"/>
    </source>
</evidence>
<dbReference type="InterPro" id="IPR032508">
    <property type="entry name" value="FecR_C"/>
</dbReference>
<evidence type="ECO:0000313" key="4">
    <source>
        <dbReference type="EMBL" id="RGY14983.1"/>
    </source>
</evidence>